<evidence type="ECO:0000259" key="1">
    <source>
        <dbReference type="Pfam" id="PF11738"/>
    </source>
</evidence>
<dbReference type="InterPro" id="IPR037126">
    <property type="entry name" value="PdaC/RsiV-like_sf"/>
</dbReference>
<dbReference type="EMBL" id="JBJHZZ010000001">
    <property type="protein sequence ID" value="MFL0245974.1"/>
    <property type="molecule type" value="Genomic_DNA"/>
</dbReference>
<dbReference type="InterPro" id="IPR021729">
    <property type="entry name" value="DUF3298"/>
</dbReference>
<feature type="domain" description="DUF3298" evidence="1">
    <location>
        <begin position="114"/>
        <end position="189"/>
    </location>
</feature>
<accession>A0ABW8T045</accession>
<reference evidence="2 3" key="1">
    <citation type="submission" date="2024-11" db="EMBL/GenBank/DDBJ databases">
        <authorList>
            <person name="Heng Y.C."/>
            <person name="Lim A.C.H."/>
            <person name="Lee J.K.Y."/>
            <person name="Kittelmann S."/>
        </authorList>
    </citation>
    <scope>NUCLEOTIDE SEQUENCE [LARGE SCALE GENOMIC DNA]</scope>
    <source>
        <strain evidence="2 3">WILCCON 0185</strain>
    </source>
</reference>
<keyword evidence="3" id="KW-1185">Reference proteome</keyword>
<dbReference type="Proteomes" id="UP001623591">
    <property type="component" value="Unassembled WGS sequence"/>
</dbReference>
<sequence>MGQRRKPAVISDVKVDSPGLNLTYPKVSELKHKSAEAGINRYIKKEVHRILKENGYGSDENKKFTGGYLVKLNKRGTLCIIMEIFIHIKGESRGTTIRRPINVSLKDSRVYHIDDLFSRRIKKYKYIGIINEFIKQHIKMKNLSLTKEFDGIKSDQDYYLTEDSLVIFFQMGEYTGLELGFPEFTIEFSTILDIANNKGPIGRLLRDNDDSINEETADE</sequence>
<protein>
    <submittedName>
        <fullName evidence="2">RsiV family protein</fullName>
    </submittedName>
</protein>
<evidence type="ECO:0000313" key="3">
    <source>
        <dbReference type="Proteomes" id="UP001623591"/>
    </source>
</evidence>
<dbReference type="Gene3D" id="3.90.640.20">
    <property type="entry name" value="Heat-shock cognate protein, ATPase"/>
    <property type="match status" value="1"/>
</dbReference>
<dbReference type="Pfam" id="PF11738">
    <property type="entry name" value="DUF3298"/>
    <property type="match status" value="1"/>
</dbReference>
<comment type="caution">
    <text evidence="2">The sequence shown here is derived from an EMBL/GenBank/DDBJ whole genome shotgun (WGS) entry which is preliminary data.</text>
</comment>
<gene>
    <name evidence="2" type="ORF">ACJDUG_03150</name>
</gene>
<name>A0ABW8T045_9CLOT</name>
<evidence type="ECO:0000313" key="2">
    <source>
        <dbReference type="EMBL" id="MFL0245974.1"/>
    </source>
</evidence>
<proteinExistence type="predicted"/>
<dbReference type="RefSeq" id="WP_406768427.1">
    <property type="nucleotide sequence ID" value="NZ_JBJHZZ010000001.1"/>
</dbReference>
<organism evidence="2 3">
    <name type="scientific">Candidatus Clostridium stratigraminis</name>
    <dbReference type="NCBI Taxonomy" id="3381661"/>
    <lineage>
        <taxon>Bacteria</taxon>
        <taxon>Bacillati</taxon>
        <taxon>Bacillota</taxon>
        <taxon>Clostridia</taxon>
        <taxon>Eubacteriales</taxon>
        <taxon>Clostridiaceae</taxon>
        <taxon>Clostridium</taxon>
    </lineage>
</organism>